<comment type="caution">
    <text evidence="5">The sequence shown here is derived from an EMBL/GenBank/DDBJ whole genome shotgun (WGS) entry which is preliminary data.</text>
</comment>
<reference evidence="5" key="1">
    <citation type="submission" date="2020-03" db="EMBL/GenBank/DDBJ databases">
        <title>Castanea mollissima Vanexum genome sequencing.</title>
        <authorList>
            <person name="Staton M."/>
        </authorList>
    </citation>
    <scope>NUCLEOTIDE SEQUENCE</scope>
    <source>
        <tissue evidence="5">Leaf</tissue>
    </source>
</reference>
<dbReference type="PANTHER" id="PTHR48060">
    <property type="entry name" value="DNA DAMAGE-REPAIR/TOLERATION PROTEIN DRT100"/>
    <property type="match status" value="1"/>
</dbReference>
<evidence type="ECO:0000256" key="2">
    <source>
        <dbReference type="ARBA" id="ARBA00022729"/>
    </source>
</evidence>
<dbReference type="Gene3D" id="3.80.10.10">
    <property type="entry name" value="Ribonuclease Inhibitor"/>
    <property type="match status" value="2"/>
</dbReference>
<dbReference type="EMBL" id="JRKL02005572">
    <property type="protein sequence ID" value="KAF3950255.1"/>
    <property type="molecule type" value="Genomic_DNA"/>
</dbReference>
<proteinExistence type="predicted"/>
<feature type="domain" description="Leucine-rich repeat-containing N-terminal plant-type" evidence="4">
    <location>
        <begin position="17"/>
        <end position="43"/>
    </location>
</feature>
<dbReference type="InterPro" id="IPR032675">
    <property type="entry name" value="LRR_dom_sf"/>
</dbReference>
<evidence type="ECO:0000313" key="6">
    <source>
        <dbReference type="Proteomes" id="UP000737018"/>
    </source>
</evidence>
<organism evidence="5 6">
    <name type="scientific">Castanea mollissima</name>
    <name type="common">Chinese chestnut</name>
    <dbReference type="NCBI Taxonomy" id="60419"/>
    <lineage>
        <taxon>Eukaryota</taxon>
        <taxon>Viridiplantae</taxon>
        <taxon>Streptophyta</taxon>
        <taxon>Embryophyta</taxon>
        <taxon>Tracheophyta</taxon>
        <taxon>Spermatophyta</taxon>
        <taxon>Magnoliopsida</taxon>
        <taxon>eudicotyledons</taxon>
        <taxon>Gunneridae</taxon>
        <taxon>Pentapetalae</taxon>
        <taxon>rosids</taxon>
        <taxon>fabids</taxon>
        <taxon>Fagales</taxon>
        <taxon>Fagaceae</taxon>
        <taxon>Castanea</taxon>
    </lineage>
</organism>
<dbReference type="Proteomes" id="UP000737018">
    <property type="component" value="Unassembled WGS sequence"/>
</dbReference>
<dbReference type="InterPro" id="IPR001611">
    <property type="entry name" value="Leu-rich_rpt"/>
</dbReference>
<protein>
    <recommendedName>
        <fullName evidence="4">Leucine-rich repeat-containing N-terminal plant-type domain-containing protein</fullName>
    </recommendedName>
</protein>
<evidence type="ECO:0000256" key="3">
    <source>
        <dbReference type="ARBA" id="ARBA00022737"/>
    </source>
</evidence>
<sequence length="226" mass="25976">MKKTKEIKEFVRSRRNITNHHLLPSWVDEPKSECCEWERVTCNSTTGHVTQLSLHNIRGLQLDSYNYSLIDVVWFLNVSLFESFPELKSLNLSLNGIGGWIENEGSISLLRLKKLERLDLHSNRFNCSTIQSLRLFKSLKTLSLLDNYLEGSFPAKEFKSLSKLSKLKHLDLGGNQFDKEILRSLGALLALTSLKLDYNFIESTLYDQDLASLRSLEVLNLANNHF</sequence>
<dbReference type="Pfam" id="PF08263">
    <property type="entry name" value="LRRNT_2"/>
    <property type="match status" value="1"/>
</dbReference>
<dbReference type="InterPro" id="IPR013210">
    <property type="entry name" value="LRR_N_plant-typ"/>
</dbReference>
<accession>A0A8J4QHY2</accession>
<dbReference type="Pfam" id="PF13516">
    <property type="entry name" value="LRR_6"/>
    <property type="match status" value="2"/>
</dbReference>
<name>A0A8J4QHY2_9ROSI</name>
<evidence type="ECO:0000256" key="1">
    <source>
        <dbReference type="ARBA" id="ARBA00022614"/>
    </source>
</evidence>
<gene>
    <name evidence="5" type="ORF">CMV_023961</name>
</gene>
<keyword evidence="3" id="KW-0677">Repeat</keyword>
<evidence type="ECO:0000259" key="4">
    <source>
        <dbReference type="Pfam" id="PF08263"/>
    </source>
</evidence>
<keyword evidence="1" id="KW-0433">Leucine-rich repeat</keyword>
<dbReference type="OrthoDB" id="1738872at2759"/>
<keyword evidence="2" id="KW-0732">Signal</keyword>
<dbReference type="InterPro" id="IPR053211">
    <property type="entry name" value="DNA_repair-toleration"/>
</dbReference>
<dbReference type="SUPFAM" id="SSF52058">
    <property type="entry name" value="L domain-like"/>
    <property type="match status" value="1"/>
</dbReference>
<evidence type="ECO:0000313" key="5">
    <source>
        <dbReference type="EMBL" id="KAF3950255.1"/>
    </source>
</evidence>
<dbReference type="PANTHER" id="PTHR48060:SF17">
    <property type="entry name" value="LRR RECEPTOR-LIKE SERINE_THREONINE-PROTEIN KINASE IRK-RELATED"/>
    <property type="match status" value="1"/>
</dbReference>
<keyword evidence="6" id="KW-1185">Reference proteome</keyword>
<dbReference type="AlphaFoldDB" id="A0A8J4QHY2"/>